<reference evidence="2" key="1">
    <citation type="journal article" date="2023" name="Nat. Plants">
        <title>Single-cell RNA sequencing provides a high-resolution roadmap for understanding the multicellular compartmentation of specialized metabolism.</title>
        <authorList>
            <person name="Sun S."/>
            <person name="Shen X."/>
            <person name="Li Y."/>
            <person name="Li Y."/>
            <person name="Wang S."/>
            <person name="Li R."/>
            <person name="Zhang H."/>
            <person name="Shen G."/>
            <person name="Guo B."/>
            <person name="Wei J."/>
            <person name="Xu J."/>
            <person name="St-Pierre B."/>
            <person name="Chen S."/>
            <person name="Sun C."/>
        </authorList>
    </citation>
    <scope>NUCLEOTIDE SEQUENCE [LARGE SCALE GENOMIC DNA]</scope>
</reference>
<sequence>MWVERSWPDVGKEALGEACGLSGEGRGSLGLGRLQKELGSLGRWTGPAEGSPCKAGAGRAKLDGTGPLAGLYLPFRPNFCVVLLCKFGQELFSFLAWVPVESDESERFHKLEGSIMFKIHKFTKVFISHHSSSLSGSPSGIGIVPSINPNFFFKRKAKRMGFAYSV</sequence>
<organism evidence="1 2">
    <name type="scientific">Catharanthus roseus</name>
    <name type="common">Madagascar periwinkle</name>
    <name type="synonym">Vinca rosea</name>
    <dbReference type="NCBI Taxonomy" id="4058"/>
    <lineage>
        <taxon>Eukaryota</taxon>
        <taxon>Viridiplantae</taxon>
        <taxon>Streptophyta</taxon>
        <taxon>Embryophyta</taxon>
        <taxon>Tracheophyta</taxon>
        <taxon>Spermatophyta</taxon>
        <taxon>Magnoliopsida</taxon>
        <taxon>eudicotyledons</taxon>
        <taxon>Gunneridae</taxon>
        <taxon>Pentapetalae</taxon>
        <taxon>asterids</taxon>
        <taxon>lamiids</taxon>
        <taxon>Gentianales</taxon>
        <taxon>Apocynaceae</taxon>
        <taxon>Rauvolfioideae</taxon>
        <taxon>Vinceae</taxon>
        <taxon>Catharanthinae</taxon>
        <taxon>Catharanthus</taxon>
    </lineage>
</organism>
<name>A0ACB9ZQQ0_CATRO</name>
<dbReference type="EMBL" id="CM044708">
    <property type="protein sequence ID" value="KAI5649272.1"/>
    <property type="molecule type" value="Genomic_DNA"/>
</dbReference>
<comment type="caution">
    <text evidence="1">The sequence shown here is derived from an EMBL/GenBank/DDBJ whole genome shotgun (WGS) entry which is preliminary data.</text>
</comment>
<keyword evidence="2" id="KW-1185">Reference proteome</keyword>
<dbReference type="Proteomes" id="UP001060085">
    <property type="component" value="Linkage Group LG08"/>
</dbReference>
<proteinExistence type="predicted"/>
<protein>
    <submittedName>
        <fullName evidence="1">Uncharacterized protein</fullName>
    </submittedName>
</protein>
<gene>
    <name evidence="1" type="ORF">M9H77_35277</name>
</gene>
<evidence type="ECO:0000313" key="2">
    <source>
        <dbReference type="Proteomes" id="UP001060085"/>
    </source>
</evidence>
<accession>A0ACB9ZQQ0</accession>
<evidence type="ECO:0000313" key="1">
    <source>
        <dbReference type="EMBL" id="KAI5649272.1"/>
    </source>
</evidence>